<dbReference type="STRING" id="106549.A0A540MSQ0"/>
<dbReference type="GO" id="GO:0035861">
    <property type="term" value="C:site of double-strand break"/>
    <property type="evidence" value="ECO:0007669"/>
    <property type="project" value="TreeGrafter"/>
</dbReference>
<comment type="caution">
    <text evidence="2">The sequence shown here is derived from an EMBL/GenBank/DDBJ whole genome shotgun (WGS) entry which is preliminary data.</text>
</comment>
<dbReference type="EMBL" id="VIEB01000188">
    <property type="protein sequence ID" value="TQE01819.1"/>
    <property type="molecule type" value="Genomic_DNA"/>
</dbReference>
<dbReference type="GO" id="GO:0005634">
    <property type="term" value="C:nucleus"/>
    <property type="evidence" value="ECO:0007669"/>
    <property type="project" value="TreeGrafter"/>
</dbReference>
<dbReference type="PANTHER" id="PTHR28535:SF1">
    <property type="entry name" value="PROTEIN ZGRF1"/>
    <property type="match status" value="1"/>
</dbReference>
<feature type="region of interest" description="Disordered" evidence="1">
    <location>
        <begin position="131"/>
        <end position="153"/>
    </location>
</feature>
<dbReference type="InterPro" id="IPR052800">
    <property type="entry name" value="DNA_Repair_Helicase_ZGRF1"/>
</dbReference>
<evidence type="ECO:0000313" key="3">
    <source>
        <dbReference type="Proteomes" id="UP000315295"/>
    </source>
</evidence>
<reference evidence="2 3" key="1">
    <citation type="journal article" date="2019" name="G3 (Bethesda)">
        <title>Sequencing of a Wild Apple (Malus baccata) Genome Unravels the Differences Between Cultivated and Wild Apple Species Regarding Disease Resistance and Cold Tolerance.</title>
        <authorList>
            <person name="Chen X."/>
        </authorList>
    </citation>
    <scope>NUCLEOTIDE SEQUENCE [LARGE SCALE GENOMIC DNA]</scope>
    <source>
        <strain evidence="3">cv. Shandingzi</strain>
        <tissue evidence="2">Leaves</tissue>
    </source>
</reference>
<evidence type="ECO:0000313" key="2">
    <source>
        <dbReference type="EMBL" id="TQE01819.1"/>
    </source>
</evidence>
<dbReference type="AlphaFoldDB" id="A0A540MSQ0"/>
<gene>
    <name evidence="2" type="ORF">C1H46_012619</name>
</gene>
<evidence type="ECO:0000256" key="1">
    <source>
        <dbReference type="SAM" id="MobiDB-lite"/>
    </source>
</evidence>
<dbReference type="GO" id="GO:0006302">
    <property type="term" value="P:double-strand break repair"/>
    <property type="evidence" value="ECO:0007669"/>
    <property type="project" value="TreeGrafter"/>
</dbReference>
<accession>A0A540MSQ0</accession>
<dbReference type="Proteomes" id="UP000315295">
    <property type="component" value="Unassembled WGS sequence"/>
</dbReference>
<name>A0A540MSQ0_MALBA</name>
<dbReference type="PANTHER" id="PTHR28535">
    <property type="entry name" value="ZINC FINGER GRF-TYPE CONTAINING 1"/>
    <property type="match status" value="1"/>
</dbReference>
<protein>
    <submittedName>
        <fullName evidence="2">Uncharacterized protein</fullName>
    </submittedName>
</protein>
<sequence>MILFDVSRNHLDCRFLKKDEVVASGESIRFDAHLVEIGEREGDRKPEADLHTRENKHNVVAEAGIKLEQGSGAITDKAAGKVALLSFIYMISCFSNAFHSFGNHQNFCSFDTMYCVCNCFKQHNSGTKKRDRTYASEKSRPSSCASHDAADEKRTRFEEPVLEQIEVCPSFDLGF</sequence>
<proteinExistence type="predicted"/>
<keyword evidence="3" id="KW-1185">Reference proteome</keyword>
<organism evidence="2 3">
    <name type="scientific">Malus baccata</name>
    <name type="common">Siberian crab apple</name>
    <name type="synonym">Pyrus baccata</name>
    <dbReference type="NCBI Taxonomy" id="106549"/>
    <lineage>
        <taxon>Eukaryota</taxon>
        <taxon>Viridiplantae</taxon>
        <taxon>Streptophyta</taxon>
        <taxon>Embryophyta</taxon>
        <taxon>Tracheophyta</taxon>
        <taxon>Spermatophyta</taxon>
        <taxon>Magnoliopsida</taxon>
        <taxon>eudicotyledons</taxon>
        <taxon>Gunneridae</taxon>
        <taxon>Pentapetalae</taxon>
        <taxon>rosids</taxon>
        <taxon>fabids</taxon>
        <taxon>Rosales</taxon>
        <taxon>Rosaceae</taxon>
        <taxon>Amygdaloideae</taxon>
        <taxon>Maleae</taxon>
        <taxon>Malus</taxon>
    </lineage>
</organism>